<reference evidence="2" key="1">
    <citation type="submission" date="2023-10" db="EMBL/GenBank/DDBJ databases">
        <title>Development of a sustainable strategy for remediation of hydrocarbon-contaminated territories based on the waste exchange concept.</title>
        <authorList>
            <person name="Krivoruchko A."/>
        </authorList>
    </citation>
    <scope>NUCLEOTIDE SEQUENCE</scope>
    <source>
        <strain evidence="2">IEGM 1175</strain>
    </source>
</reference>
<gene>
    <name evidence="2" type="ORF">R3P82_12655</name>
</gene>
<protein>
    <recommendedName>
        <fullName evidence="4">Scaffolding protein</fullName>
    </recommendedName>
</protein>
<sequence length="163" mass="16862">MADTDTSGKPDEGADGAGQGAQDQGAKPGADGATDWKAEARKWEQRAKDNISAADELAKLKDAEKTEVQKAQERAAQLEKELGSERTARLRTEVAATKGVPASSVTGSTREEMEAAADELLAWRGGDDSSRGTGGGFGSGASATDSGLSGREKAAAALRRLRK</sequence>
<evidence type="ECO:0000256" key="1">
    <source>
        <dbReference type="SAM" id="MobiDB-lite"/>
    </source>
</evidence>
<accession>A0AAE4QXD5</accession>
<dbReference type="EMBL" id="JAWLKJ010000003">
    <property type="protein sequence ID" value="MDV6299960.1"/>
    <property type="molecule type" value="Genomic_DNA"/>
</dbReference>
<feature type="region of interest" description="Disordered" evidence="1">
    <location>
        <begin position="1"/>
        <end position="41"/>
    </location>
</feature>
<evidence type="ECO:0008006" key="4">
    <source>
        <dbReference type="Google" id="ProtNLM"/>
    </source>
</evidence>
<name>A0AAE4QXD5_9ACTN</name>
<dbReference type="AlphaFoldDB" id="A0AAE4QXD5"/>
<dbReference type="Proteomes" id="UP001185873">
    <property type="component" value="Unassembled WGS sequence"/>
</dbReference>
<evidence type="ECO:0000313" key="3">
    <source>
        <dbReference type="Proteomes" id="UP001185873"/>
    </source>
</evidence>
<evidence type="ECO:0000313" key="2">
    <source>
        <dbReference type="EMBL" id="MDV6299960.1"/>
    </source>
</evidence>
<comment type="caution">
    <text evidence="2">The sequence shown here is derived from an EMBL/GenBank/DDBJ whole genome shotgun (WGS) entry which is preliminary data.</text>
</comment>
<feature type="compositionally biased region" description="Basic and acidic residues" evidence="1">
    <location>
        <begin position="1"/>
        <end position="12"/>
    </location>
</feature>
<proteinExistence type="predicted"/>
<feature type="region of interest" description="Disordered" evidence="1">
    <location>
        <begin position="64"/>
        <end position="163"/>
    </location>
</feature>
<feature type="compositionally biased region" description="Basic and acidic residues" evidence="1">
    <location>
        <begin position="64"/>
        <end position="92"/>
    </location>
</feature>
<organism evidence="2 3">
    <name type="scientific">Dietzia maris</name>
    <dbReference type="NCBI Taxonomy" id="37915"/>
    <lineage>
        <taxon>Bacteria</taxon>
        <taxon>Bacillati</taxon>
        <taxon>Actinomycetota</taxon>
        <taxon>Actinomycetes</taxon>
        <taxon>Mycobacteriales</taxon>
        <taxon>Dietziaceae</taxon>
        <taxon>Dietzia</taxon>
    </lineage>
</organism>
<feature type="compositionally biased region" description="Low complexity" evidence="1">
    <location>
        <begin position="20"/>
        <end position="33"/>
    </location>
</feature>
<dbReference type="RefSeq" id="WP_317470619.1">
    <property type="nucleotide sequence ID" value="NZ_JAWLKJ010000003.1"/>
</dbReference>